<dbReference type="AlphaFoldDB" id="A0A4D7CQL7"/>
<dbReference type="KEGG" id="vao:FA707_05150"/>
<dbReference type="PANTHER" id="PTHR36110:SF2">
    <property type="entry name" value="RING-CLEAVING DIOXYGENASE MHQE-RELATED"/>
    <property type="match status" value="1"/>
</dbReference>
<name>A0A4D7CQL7_9ENTE</name>
<keyword evidence="2" id="KW-1185">Reference proteome</keyword>
<dbReference type="EMBL" id="CP039712">
    <property type="protein sequence ID" value="QCI86388.1"/>
    <property type="molecule type" value="Genomic_DNA"/>
</dbReference>
<evidence type="ECO:0000313" key="2">
    <source>
        <dbReference type="Proteomes" id="UP000298615"/>
    </source>
</evidence>
<dbReference type="Proteomes" id="UP000298615">
    <property type="component" value="Chromosome"/>
</dbReference>
<dbReference type="PROSITE" id="PS51819">
    <property type="entry name" value="VOC"/>
    <property type="match status" value="2"/>
</dbReference>
<organism evidence="1 2">
    <name type="scientific">Vagococcus zengguangii</name>
    <dbReference type="NCBI Taxonomy" id="2571750"/>
    <lineage>
        <taxon>Bacteria</taxon>
        <taxon>Bacillati</taxon>
        <taxon>Bacillota</taxon>
        <taxon>Bacilli</taxon>
        <taxon>Lactobacillales</taxon>
        <taxon>Enterococcaceae</taxon>
        <taxon>Vagococcus</taxon>
    </lineage>
</organism>
<dbReference type="SUPFAM" id="SSF54593">
    <property type="entry name" value="Glyoxalase/Bleomycin resistance protein/Dihydroxybiphenyl dioxygenase"/>
    <property type="match status" value="1"/>
</dbReference>
<gene>
    <name evidence="1" type="ORF">FA707_05150</name>
</gene>
<dbReference type="Gene3D" id="3.10.180.10">
    <property type="entry name" value="2,3-Dihydroxybiphenyl 1,2-Dioxygenase, domain 1"/>
    <property type="match status" value="2"/>
</dbReference>
<dbReference type="InterPro" id="IPR052537">
    <property type="entry name" value="Extradiol_RC_dioxygenase"/>
</dbReference>
<sequence length="297" mass="33859">MQGINKIHHISAIVGDVNENLTFYREVLGLRLIKQTVNFDDPSTYHLYFANKKGEIGTVMTFFPWQQAYTGRVGGGQVGRIAFSIPKGKLSNWQEKFEELAISYTTEKIFKGAQLHFNDPHGLSLSLVESEEIGIDEDITNIHGVELLSTNYQMTLTGLMEHLGMTDAKEEDTVWRLFLRDEVVQEIVLPKKNLPIGRFGVGTVHHIAWSVPNDIKQMLWQDKLMALQYGVTEIKDRRYFKAIYLKEFGDIIFELATETPGFAIDETPEHLGEALMLPPQFESQRSVIMSQLPELQL</sequence>
<dbReference type="InterPro" id="IPR004360">
    <property type="entry name" value="Glyas_Fos-R_dOase_dom"/>
</dbReference>
<dbReference type="GO" id="GO:0051213">
    <property type="term" value="F:dioxygenase activity"/>
    <property type="evidence" value="ECO:0007669"/>
    <property type="project" value="UniProtKB-KW"/>
</dbReference>
<dbReference type="RefSeq" id="WP_136953219.1">
    <property type="nucleotide sequence ID" value="NZ_CP039712.1"/>
</dbReference>
<dbReference type="InterPro" id="IPR037523">
    <property type="entry name" value="VOC_core"/>
</dbReference>
<proteinExistence type="predicted"/>
<evidence type="ECO:0000313" key="1">
    <source>
        <dbReference type="EMBL" id="QCI86388.1"/>
    </source>
</evidence>
<dbReference type="OrthoDB" id="9785698at2"/>
<reference evidence="1 2" key="1">
    <citation type="submission" date="2019-04" db="EMBL/GenBank/DDBJ databases">
        <title>Vagococcus sp. nov., isolated from faeces of yaks (Bos grunniens).</title>
        <authorList>
            <person name="Ge Y."/>
        </authorList>
    </citation>
    <scope>NUCLEOTIDE SEQUENCE [LARGE SCALE GENOMIC DNA]</scope>
    <source>
        <strain evidence="1 2">MN-17</strain>
    </source>
</reference>
<dbReference type="PANTHER" id="PTHR36110">
    <property type="entry name" value="RING-CLEAVING DIOXYGENASE MHQE-RELATED"/>
    <property type="match status" value="1"/>
</dbReference>
<keyword evidence="1" id="KW-0223">Dioxygenase</keyword>
<accession>A0A4D7CQL7</accession>
<protein>
    <submittedName>
        <fullName evidence="1">Ring-cleaving dioxygenase</fullName>
    </submittedName>
</protein>
<dbReference type="Pfam" id="PF00903">
    <property type="entry name" value="Glyoxalase"/>
    <property type="match status" value="1"/>
</dbReference>
<dbReference type="InterPro" id="IPR029068">
    <property type="entry name" value="Glyas_Bleomycin-R_OHBP_Dase"/>
</dbReference>
<keyword evidence="1" id="KW-0560">Oxidoreductase</keyword>